<keyword evidence="2" id="KW-1185">Reference proteome</keyword>
<evidence type="ECO:0000313" key="2">
    <source>
        <dbReference type="Proteomes" id="UP001054821"/>
    </source>
</evidence>
<accession>A0AAD4UXM9</accession>
<organism evidence="1 2">
    <name type="scientific">Prunus dulcis</name>
    <name type="common">Almond</name>
    <name type="synonym">Amygdalus dulcis</name>
    <dbReference type="NCBI Taxonomy" id="3755"/>
    <lineage>
        <taxon>Eukaryota</taxon>
        <taxon>Viridiplantae</taxon>
        <taxon>Streptophyta</taxon>
        <taxon>Embryophyta</taxon>
        <taxon>Tracheophyta</taxon>
        <taxon>Spermatophyta</taxon>
        <taxon>Magnoliopsida</taxon>
        <taxon>eudicotyledons</taxon>
        <taxon>Gunneridae</taxon>
        <taxon>Pentapetalae</taxon>
        <taxon>rosids</taxon>
        <taxon>fabids</taxon>
        <taxon>Rosales</taxon>
        <taxon>Rosaceae</taxon>
        <taxon>Amygdaloideae</taxon>
        <taxon>Amygdaleae</taxon>
        <taxon>Prunus</taxon>
    </lineage>
</organism>
<comment type="caution">
    <text evidence="1">The sequence shown here is derived from an EMBL/GenBank/DDBJ whole genome shotgun (WGS) entry which is preliminary data.</text>
</comment>
<name>A0AAD4UXM9_PRUDU</name>
<reference evidence="1 2" key="1">
    <citation type="journal article" date="2022" name="G3 (Bethesda)">
        <title>Whole-genome sequence and methylome profiling of the almond [Prunus dulcis (Mill.) D.A. Webb] cultivar 'Nonpareil'.</title>
        <authorList>
            <person name="D'Amico-Willman K.M."/>
            <person name="Ouma W.Z."/>
            <person name="Meulia T."/>
            <person name="Sideli G.M."/>
            <person name="Gradziel T.M."/>
            <person name="Fresnedo-Ramirez J."/>
        </authorList>
    </citation>
    <scope>NUCLEOTIDE SEQUENCE [LARGE SCALE GENOMIC DNA]</scope>
    <source>
        <strain evidence="1">Clone GOH B32 T37-40</strain>
    </source>
</reference>
<protein>
    <submittedName>
        <fullName evidence="1">Uncharacterized protein</fullName>
    </submittedName>
</protein>
<dbReference type="AlphaFoldDB" id="A0AAD4UXM9"/>
<evidence type="ECO:0000313" key="1">
    <source>
        <dbReference type="EMBL" id="KAI5314568.1"/>
    </source>
</evidence>
<dbReference type="EMBL" id="JAJFAZ020000008">
    <property type="protein sequence ID" value="KAI5314568.1"/>
    <property type="molecule type" value="Genomic_DNA"/>
</dbReference>
<sequence length="154" mass="17426">MSLQFSVKWWDKFKVDRIAYYVYRDFPQLVNPPKPQPVSPVGSTHSSLSIEGKSKYELKELARQLMLQAFQMDDDEDSDADPSLRHLPVSCPLVNQALLQICVGQIIKTVKILMISDLTKATSCLSKSKSIQKNQSKAFACFYSHYSLASECES</sequence>
<proteinExistence type="predicted"/>
<gene>
    <name evidence="1" type="ORF">L3X38_043744</name>
</gene>
<dbReference type="Proteomes" id="UP001054821">
    <property type="component" value="Chromosome 8"/>
</dbReference>